<feature type="transmembrane region" description="Helical" evidence="5">
    <location>
        <begin position="439"/>
        <end position="461"/>
    </location>
</feature>
<dbReference type="EMBL" id="JBAMIC010000001">
    <property type="protein sequence ID" value="KAK7116571.1"/>
    <property type="molecule type" value="Genomic_DNA"/>
</dbReference>
<dbReference type="InterPro" id="IPR036259">
    <property type="entry name" value="MFS_trans_sf"/>
</dbReference>
<dbReference type="InterPro" id="IPR020846">
    <property type="entry name" value="MFS_dom"/>
</dbReference>
<keyword evidence="3 5" id="KW-1133">Transmembrane helix</keyword>
<dbReference type="SUPFAM" id="SSF103473">
    <property type="entry name" value="MFS general substrate transporter"/>
    <property type="match status" value="1"/>
</dbReference>
<feature type="transmembrane region" description="Helical" evidence="5">
    <location>
        <begin position="234"/>
        <end position="256"/>
    </location>
</feature>
<name>A0AAN9C389_9CAEN</name>
<evidence type="ECO:0000256" key="1">
    <source>
        <dbReference type="ARBA" id="ARBA00004141"/>
    </source>
</evidence>
<proteinExistence type="predicted"/>
<dbReference type="AlphaFoldDB" id="A0AAN9C389"/>
<keyword evidence="4 5" id="KW-0472">Membrane</keyword>
<dbReference type="Gene3D" id="1.20.1250.20">
    <property type="entry name" value="MFS general substrate transporter like domains"/>
    <property type="match status" value="1"/>
</dbReference>
<dbReference type="PROSITE" id="PS50850">
    <property type="entry name" value="MFS"/>
    <property type="match status" value="1"/>
</dbReference>
<feature type="transmembrane region" description="Helical" evidence="5">
    <location>
        <begin position="473"/>
        <end position="494"/>
    </location>
</feature>
<dbReference type="GO" id="GO:0016020">
    <property type="term" value="C:membrane"/>
    <property type="evidence" value="ECO:0007669"/>
    <property type="project" value="UniProtKB-SubCell"/>
</dbReference>
<comment type="caution">
    <text evidence="7">The sequence shown here is derived from an EMBL/GenBank/DDBJ whole genome shotgun (WGS) entry which is preliminary data.</text>
</comment>
<feature type="transmembrane region" description="Helical" evidence="5">
    <location>
        <begin position="45"/>
        <end position="63"/>
    </location>
</feature>
<dbReference type="Pfam" id="PF00083">
    <property type="entry name" value="Sugar_tr"/>
    <property type="match status" value="2"/>
</dbReference>
<evidence type="ECO:0000256" key="2">
    <source>
        <dbReference type="ARBA" id="ARBA00022692"/>
    </source>
</evidence>
<evidence type="ECO:0000259" key="6">
    <source>
        <dbReference type="PROSITE" id="PS50850"/>
    </source>
</evidence>
<keyword evidence="2 5" id="KW-0812">Transmembrane</keyword>
<reference evidence="7 8" key="1">
    <citation type="submission" date="2024-02" db="EMBL/GenBank/DDBJ databases">
        <title>Chromosome-scale genome assembly of the rough periwinkle Littorina saxatilis.</title>
        <authorList>
            <person name="De Jode A."/>
            <person name="Faria R."/>
            <person name="Formenti G."/>
            <person name="Sims Y."/>
            <person name="Smith T.P."/>
            <person name="Tracey A."/>
            <person name="Wood J.M.D."/>
            <person name="Zagrodzka Z.B."/>
            <person name="Johannesson K."/>
            <person name="Butlin R.K."/>
            <person name="Leder E.H."/>
        </authorList>
    </citation>
    <scope>NUCLEOTIDE SEQUENCE [LARGE SCALE GENOMIC DNA]</scope>
    <source>
        <strain evidence="7">Snail1</strain>
        <tissue evidence="7">Muscle</tissue>
    </source>
</reference>
<dbReference type="PANTHER" id="PTHR24064">
    <property type="entry name" value="SOLUTE CARRIER FAMILY 22 MEMBER"/>
    <property type="match status" value="1"/>
</dbReference>
<feature type="domain" description="Major facilitator superfamily (MFS) profile" evidence="6">
    <location>
        <begin position="100"/>
        <end position="619"/>
    </location>
</feature>
<accession>A0AAN9C389</accession>
<evidence type="ECO:0000256" key="3">
    <source>
        <dbReference type="ARBA" id="ARBA00022989"/>
    </source>
</evidence>
<evidence type="ECO:0000313" key="8">
    <source>
        <dbReference type="Proteomes" id="UP001374579"/>
    </source>
</evidence>
<comment type="subcellular location">
    <subcellularLocation>
        <location evidence="1">Membrane</location>
        <topology evidence="1">Multi-pass membrane protein</topology>
    </subcellularLocation>
</comment>
<dbReference type="InterPro" id="IPR005828">
    <property type="entry name" value="MFS_sugar_transport-like"/>
</dbReference>
<gene>
    <name evidence="7" type="ORF">V1264_002232</name>
</gene>
<protein>
    <recommendedName>
        <fullName evidence="6">Major facilitator superfamily (MFS) profile domain-containing protein</fullName>
    </recommendedName>
</protein>
<evidence type="ECO:0000313" key="7">
    <source>
        <dbReference type="EMBL" id="KAK7116571.1"/>
    </source>
</evidence>
<feature type="transmembrane region" description="Helical" evidence="5">
    <location>
        <begin position="150"/>
        <end position="167"/>
    </location>
</feature>
<feature type="transmembrane region" description="Helical" evidence="5">
    <location>
        <begin position="174"/>
        <end position="192"/>
    </location>
</feature>
<feature type="transmembrane region" description="Helical" evidence="5">
    <location>
        <begin position="506"/>
        <end position="529"/>
    </location>
</feature>
<organism evidence="7 8">
    <name type="scientific">Littorina saxatilis</name>
    <dbReference type="NCBI Taxonomy" id="31220"/>
    <lineage>
        <taxon>Eukaryota</taxon>
        <taxon>Metazoa</taxon>
        <taxon>Spiralia</taxon>
        <taxon>Lophotrochozoa</taxon>
        <taxon>Mollusca</taxon>
        <taxon>Gastropoda</taxon>
        <taxon>Caenogastropoda</taxon>
        <taxon>Littorinimorpha</taxon>
        <taxon>Littorinoidea</taxon>
        <taxon>Littorinidae</taxon>
        <taxon>Littorina</taxon>
    </lineage>
</organism>
<feature type="transmembrane region" description="Helical" evidence="5">
    <location>
        <begin position="591"/>
        <end position="612"/>
    </location>
</feature>
<sequence length="656" mass="71771">MSADEKKTTTQEPNTNDGFDIEPLLQALGSRGIGFYQITQMTLQLSSLFGVAFSILSVVFIGYQPSYQCAEVNSTKLDDVLDLKRNVTDDVSVEYEKCSIQVSANRSGELQGYSLPCIAGYQYDGPKDMSFFTEWDLTCDYSGLTELTQTLMMVGQAVGAFLFTSLADRFGRKSVHIPCSLGILVVAVANGLAPNYLFFLFCRVATGAIQQGTGLVGFTMYMELFPKWLRGMAGVIDGIIWASMVMMLALLAYLMQDFTWRYLQYTIAAFSAYTILLPCFMDESLRWLVANGKKTEAERVLKRASRQNNVQYTKVHAALEELFHSQRSTDTNAAPPSIELAASVPSFPVENEDPESANESVEKLLGFDDPINGSVAEKDGPVNGSVAEKEPFMDGTVSGDVTDKEPITTAVENGDSVNLKAFKPSVTRYTILDILKRKVLLKMSFILWYLWICNSLGYYGLTLTSSQMAGNRFLNFFLQGLVEIPAYVMVYFALRRFGRRNVGCAFLIITSVSLLLSAILLATVTGPAIGPTTNVLSLIGKFGISGAFCNLVIFSPELFPTNLRSAGLGVSSAMARVGGMIAPFSSNLSTIAVWAPGLIFGAMSALGSFVILQLPETSGRPLPTTIQQMKAWHKRTPSQIQHAEIIIEPKGEKGIC</sequence>
<evidence type="ECO:0000256" key="4">
    <source>
        <dbReference type="ARBA" id="ARBA00023136"/>
    </source>
</evidence>
<dbReference type="Proteomes" id="UP001374579">
    <property type="component" value="Unassembled WGS sequence"/>
</dbReference>
<keyword evidence="8" id="KW-1185">Reference proteome</keyword>
<evidence type="ECO:0000256" key="5">
    <source>
        <dbReference type="SAM" id="Phobius"/>
    </source>
</evidence>
<dbReference type="GO" id="GO:0022857">
    <property type="term" value="F:transmembrane transporter activity"/>
    <property type="evidence" value="ECO:0007669"/>
    <property type="project" value="InterPro"/>
</dbReference>